<dbReference type="GO" id="GO:0051959">
    <property type="term" value="F:dynein light intermediate chain binding"/>
    <property type="evidence" value="ECO:0007669"/>
    <property type="project" value="TreeGrafter"/>
</dbReference>
<keyword evidence="5" id="KW-1185">Reference proteome</keyword>
<dbReference type="PANTHER" id="PTHR18947:SF28">
    <property type="entry name" value="GIRDIN, ISOFORM A"/>
    <property type="match status" value="1"/>
</dbReference>
<evidence type="ECO:0000256" key="2">
    <source>
        <dbReference type="SAM" id="MobiDB-lite"/>
    </source>
</evidence>
<gene>
    <name evidence="4" type="ORF">GBAR_LOCUS15402</name>
</gene>
<keyword evidence="1" id="KW-0175">Coiled coil</keyword>
<dbReference type="AlphaFoldDB" id="A0AA35SB72"/>
<dbReference type="GO" id="GO:0005737">
    <property type="term" value="C:cytoplasm"/>
    <property type="evidence" value="ECO:0007669"/>
    <property type="project" value="TreeGrafter"/>
</dbReference>
<feature type="domain" description="RH1" evidence="3">
    <location>
        <begin position="1"/>
        <end position="85"/>
    </location>
</feature>
<dbReference type="PROSITE" id="PS51776">
    <property type="entry name" value="RH1"/>
    <property type="match status" value="1"/>
</dbReference>
<feature type="coiled-coil region" evidence="1">
    <location>
        <begin position="51"/>
        <end position="109"/>
    </location>
</feature>
<comment type="caution">
    <text evidence="4">The sequence shown here is derived from an EMBL/GenBank/DDBJ whole genome shotgun (WGS) entry which is preliminary data.</text>
</comment>
<feature type="region of interest" description="Disordered" evidence="2">
    <location>
        <begin position="423"/>
        <end position="452"/>
    </location>
</feature>
<dbReference type="InterPro" id="IPR034743">
    <property type="entry name" value="RH1"/>
</dbReference>
<feature type="region of interest" description="Disordered" evidence="2">
    <location>
        <begin position="217"/>
        <end position="240"/>
    </location>
</feature>
<organism evidence="4 5">
    <name type="scientific">Geodia barretti</name>
    <name type="common">Barrett's horny sponge</name>
    <dbReference type="NCBI Taxonomy" id="519541"/>
    <lineage>
        <taxon>Eukaryota</taxon>
        <taxon>Metazoa</taxon>
        <taxon>Porifera</taxon>
        <taxon>Demospongiae</taxon>
        <taxon>Heteroscleromorpha</taxon>
        <taxon>Tetractinellida</taxon>
        <taxon>Astrophorina</taxon>
        <taxon>Geodiidae</taxon>
        <taxon>Geodia</taxon>
    </lineage>
</organism>
<name>A0AA35SB72_GEOBA</name>
<dbReference type="Gene3D" id="1.20.58.1770">
    <property type="match status" value="1"/>
</dbReference>
<dbReference type="Proteomes" id="UP001174909">
    <property type="component" value="Unassembled WGS sequence"/>
</dbReference>
<proteinExistence type="predicted"/>
<evidence type="ECO:0000313" key="5">
    <source>
        <dbReference type="Proteomes" id="UP001174909"/>
    </source>
</evidence>
<feature type="region of interest" description="Disordered" evidence="2">
    <location>
        <begin position="162"/>
        <end position="182"/>
    </location>
</feature>
<reference evidence="4" key="1">
    <citation type="submission" date="2023-03" db="EMBL/GenBank/DDBJ databases">
        <authorList>
            <person name="Steffen K."/>
            <person name="Cardenas P."/>
        </authorList>
    </citation>
    <scope>NUCLEOTIDE SEQUENCE</scope>
</reference>
<sequence>MTTVFRCNLRLTDVHATAETVGGEFRKLTDRFGMECAAELLSPVVRALEWLEAYVESYQQLQTTVSELEMENDTLEYEREQRALMAAKNESLEGTIRELQKENRCLLMEMDDMYYKNQELSTLLESKIDHPVKHTATMQWGKRVCPQLVVHPPPHLPTHLTEWSTSHRPTSSLPAPPTLPTSHPPLLPPSLPHSFARLLPTPPPLLHLDRHFTTTLPRRHQTHKRDTPFSTPSLSHPSPHRVFTTTAQSPIHKLHQLTESSNLLADPHRELSLHLSDMVKVRVQTGQLHHHHEDEDMFERSRVTRRLSRLEAELETTTQQLGDLQRSRERLMDENKQLKSRVEKLQAEVSLGSIVILLTINCKAFPRIHVPNTVLNHREQQPTEEAPRYYKKDVVHVLTERNRLKEHVHSLQEELEQLRDALKKTATGTRSRQRKSEINGVTDTRRGTRRMNSVRSILTQSICLDSYPNFHPFCNDSPQKTHS</sequence>
<evidence type="ECO:0000313" key="4">
    <source>
        <dbReference type="EMBL" id="CAI8026880.1"/>
    </source>
</evidence>
<dbReference type="GO" id="GO:0030705">
    <property type="term" value="P:cytoskeleton-dependent intracellular transport"/>
    <property type="evidence" value="ECO:0007669"/>
    <property type="project" value="TreeGrafter"/>
</dbReference>
<dbReference type="GO" id="GO:0031122">
    <property type="term" value="P:cytoplasmic microtubule organization"/>
    <property type="evidence" value="ECO:0007669"/>
    <property type="project" value="TreeGrafter"/>
</dbReference>
<feature type="coiled-coil region" evidence="1">
    <location>
        <begin position="300"/>
        <end position="348"/>
    </location>
</feature>
<evidence type="ECO:0000259" key="3">
    <source>
        <dbReference type="PROSITE" id="PS51776"/>
    </source>
</evidence>
<dbReference type="EMBL" id="CASHTH010002244">
    <property type="protein sequence ID" value="CAI8026880.1"/>
    <property type="molecule type" value="Genomic_DNA"/>
</dbReference>
<protein>
    <recommendedName>
        <fullName evidence="3">RH1 domain-containing protein</fullName>
    </recommendedName>
</protein>
<accession>A0AA35SB72</accession>
<evidence type="ECO:0000256" key="1">
    <source>
        <dbReference type="SAM" id="Coils"/>
    </source>
</evidence>
<dbReference type="SUPFAM" id="SSF161256">
    <property type="entry name" value="RILP dimerisation region"/>
    <property type="match status" value="1"/>
</dbReference>
<dbReference type="GO" id="GO:0005815">
    <property type="term" value="C:microtubule organizing center"/>
    <property type="evidence" value="ECO:0007669"/>
    <property type="project" value="TreeGrafter"/>
</dbReference>
<dbReference type="PANTHER" id="PTHR18947">
    <property type="entry name" value="HOOK PROTEINS"/>
    <property type="match status" value="1"/>
</dbReference>
<dbReference type="Pfam" id="PF09744">
    <property type="entry name" value="RH1"/>
    <property type="match status" value="1"/>
</dbReference>
<dbReference type="GO" id="GO:0008017">
    <property type="term" value="F:microtubule binding"/>
    <property type="evidence" value="ECO:0007669"/>
    <property type="project" value="TreeGrafter"/>
</dbReference>